<sequence>MVGRLGRKCVFVGNCCAHLSTEIGNSFLTDLSRPPLLHSVFVSHSGNKGRQIRVRFRRNYYLGPDRGARVSPPRDFLCPSPRLSFLGVPKSAYVFMVSIPCPSPRLSILLVEQFFSATERKLKNFTFLMTQRRWKKHQALITGLYILKKTTHPLTSDHAHRD</sequence>
<keyword evidence="2" id="KW-1185">Reference proteome</keyword>
<comment type="caution">
    <text evidence="1">The sequence shown here is derived from an EMBL/GenBank/DDBJ whole genome shotgun (WGS) entry which is preliminary data.</text>
</comment>
<evidence type="ECO:0000313" key="1">
    <source>
        <dbReference type="EMBL" id="RZF35992.1"/>
    </source>
</evidence>
<accession>A0A482WRW5</accession>
<dbReference type="Proteomes" id="UP000291343">
    <property type="component" value="Unassembled WGS sequence"/>
</dbReference>
<organism evidence="1 2">
    <name type="scientific">Laodelphax striatellus</name>
    <name type="common">Small brown planthopper</name>
    <name type="synonym">Delphax striatella</name>
    <dbReference type="NCBI Taxonomy" id="195883"/>
    <lineage>
        <taxon>Eukaryota</taxon>
        <taxon>Metazoa</taxon>
        <taxon>Ecdysozoa</taxon>
        <taxon>Arthropoda</taxon>
        <taxon>Hexapoda</taxon>
        <taxon>Insecta</taxon>
        <taxon>Pterygota</taxon>
        <taxon>Neoptera</taxon>
        <taxon>Paraneoptera</taxon>
        <taxon>Hemiptera</taxon>
        <taxon>Auchenorrhyncha</taxon>
        <taxon>Fulgoroidea</taxon>
        <taxon>Delphacidae</taxon>
        <taxon>Criomorphinae</taxon>
        <taxon>Laodelphax</taxon>
    </lineage>
</organism>
<name>A0A482WRW5_LAOST</name>
<protein>
    <submittedName>
        <fullName evidence="1">Uncharacterized protein</fullName>
    </submittedName>
</protein>
<reference evidence="1 2" key="1">
    <citation type="journal article" date="2017" name="Gigascience">
        <title>Genome sequence of the small brown planthopper, Laodelphax striatellus.</title>
        <authorList>
            <person name="Zhu J."/>
            <person name="Jiang F."/>
            <person name="Wang X."/>
            <person name="Yang P."/>
            <person name="Bao Y."/>
            <person name="Zhao W."/>
            <person name="Wang W."/>
            <person name="Lu H."/>
            <person name="Wang Q."/>
            <person name="Cui N."/>
            <person name="Li J."/>
            <person name="Chen X."/>
            <person name="Luo L."/>
            <person name="Yu J."/>
            <person name="Kang L."/>
            <person name="Cui F."/>
        </authorList>
    </citation>
    <scope>NUCLEOTIDE SEQUENCE [LARGE SCALE GENOMIC DNA]</scope>
    <source>
        <strain evidence="1">Lst14</strain>
    </source>
</reference>
<dbReference type="EMBL" id="QKKF02027168">
    <property type="protein sequence ID" value="RZF35992.1"/>
    <property type="molecule type" value="Genomic_DNA"/>
</dbReference>
<dbReference type="InParanoid" id="A0A482WRW5"/>
<proteinExistence type="predicted"/>
<dbReference type="AlphaFoldDB" id="A0A482WRW5"/>
<evidence type="ECO:0000313" key="2">
    <source>
        <dbReference type="Proteomes" id="UP000291343"/>
    </source>
</evidence>
<gene>
    <name evidence="1" type="ORF">LSTR_LSTR005808</name>
</gene>